<dbReference type="InterPro" id="IPR051213">
    <property type="entry name" value="START_lipid_transfer"/>
</dbReference>
<evidence type="ECO:0000259" key="1">
    <source>
        <dbReference type="PROSITE" id="PS50848"/>
    </source>
</evidence>
<dbReference type="InterPro" id="IPR023393">
    <property type="entry name" value="START-like_dom_sf"/>
</dbReference>
<dbReference type="PROSITE" id="PS50848">
    <property type="entry name" value="START"/>
    <property type="match status" value="1"/>
</dbReference>
<organism evidence="2 3">
    <name type="scientific">Syphacia muris</name>
    <dbReference type="NCBI Taxonomy" id="451379"/>
    <lineage>
        <taxon>Eukaryota</taxon>
        <taxon>Metazoa</taxon>
        <taxon>Ecdysozoa</taxon>
        <taxon>Nematoda</taxon>
        <taxon>Chromadorea</taxon>
        <taxon>Rhabditida</taxon>
        <taxon>Spirurina</taxon>
        <taxon>Oxyuridomorpha</taxon>
        <taxon>Oxyuroidea</taxon>
        <taxon>Oxyuridae</taxon>
        <taxon>Syphacia</taxon>
    </lineage>
</organism>
<dbReference type="PANTHER" id="PTHR19308">
    <property type="entry name" value="PHOSPHATIDYLCHOLINE TRANSFER PROTEIN"/>
    <property type="match status" value="1"/>
</dbReference>
<feature type="domain" description="START" evidence="1">
    <location>
        <begin position="1"/>
        <end position="145"/>
    </location>
</feature>
<dbReference type="GO" id="GO:0008289">
    <property type="term" value="F:lipid binding"/>
    <property type="evidence" value="ECO:0007669"/>
    <property type="project" value="InterPro"/>
</dbReference>
<dbReference type="InterPro" id="IPR002913">
    <property type="entry name" value="START_lipid-bd_dom"/>
</dbReference>
<dbReference type="GO" id="GO:0005737">
    <property type="term" value="C:cytoplasm"/>
    <property type="evidence" value="ECO:0007669"/>
    <property type="project" value="UniProtKB-ARBA"/>
</dbReference>
<name>A0A158R6C3_9BILA</name>
<reference evidence="3" key="1">
    <citation type="submission" date="2016-04" db="UniProtKB">
        <authorList>
            <consortium name="WormBaseParasite"/>
        </authorList>
    </citation>
    <scope>IDENTIFICATION</scope>
</reference>
<keyword evidence="2" id="KW-1185">Reference proteome</keyword>
<dbReference type="WBParaSite" id="SMUV_0001070001-mRNA-1">
    <property type="protein sequence ID" value="SMUV_0001070001-mRNA-1"/>
    <property type="gene ID" value="SMUV_0001070001"/>
</dbReference>
<dbReference type="AlphaFoldDB" id="A0A158R6C3"/>
<protein>
    <submittedName>
        <fullName evidence="3">START domain-containing protein</fullName>
    </submittedName>
</protein>
<dbReference type="Gene3D" id="3.30.530.20">
    <property type="match status" value="1"/>
</dbReference>
<dbReference type="STRING" id="451379.A0A158R6C3"/>
<dbReference type="Pfam" id="PF01852">
    <property type="entry name" value="START"/>
    <property type="match status" value="1"/>
</dbReference>
<dbReference type="PANTHER" id="PTHR19308:SF14">
    <property type="entry name" value="START DOMAIN-CONTAINING PROTEIN"/>
    <property type="match status" value="1"/>
</dbReference>
<dbReference type="SUPFAM" id="SSF55961">
    <property type="entry name" value="Bet v1-like"/>
    <property type="match status" value="1"/>
</dbReference>
<accession>A0A158R6C3</accession>
<dbReference type="Proteomes" id="UP000046393">
    <property type="component" value="Unplaced"/>
</dbReference>
<sequence length="164" mass="19256">MWSKPTLNSTFDMIKARIFMDDVRATTAHDVLHDALYRERWDKYVHNATDIGLINPNNDMCYYAIKAMPPFQDRDFVLQRSWLDMGNEKFICSHSVSHEKYPPVKGYIRTTMFLTAYLIQEVGEGCQSTYITHADPKACKSYPKWKSDHHPEWNPVNFLRITMS</sequence>
<proteinExistence type="predicted"/>
<evidence type="ECO:0000313" key="2">
    <source>
        <dbReference type="Proteomes" id="UP000046393"/>
    </source>
</evidence>
<evidence type="ECO:0000313" key="3">
    <source>
        <dbReference type="WBParaSite" id="SMUV_0001070001-mRNA-1"/>
    </source>
</evidence>